<evidence type="ECO:0000313" key="2">
    <source>
        <dbReference type="EMBL" id="KAH9506142.1"/>
    </source>
</evidence>
<reference evidence="2" key="2">
    <citation type="journal article" date="2022" name="Res Sq">
        <title>Comparative Genomics Reveals Insights into the Divergent Evolution of Astigmatic Mites and Household Pest Adaptations.</title>
        <authorList>
            <person name="Xiong Q."/>
            <person name="Wan A.T.-Y."/>
            <person name="Liu X.-Y."/>
            <person name="Fung C.S.-H."/>
            <person name="Xiao X."/>
            <person name="Malainual N."/>
            <person name="Hou J."/>
            <person name="Wang L."/>
            <person name="Wang M."/>
            <person name="Yang K."/>
            <person name="Cui Y."/>
            <person name="Leung E."/>
            <person name="Nong W."/>
            <person name="Shin S.-K."/>
            <person name="Au S."/>
            <person name="Jeong K.Y."/>
            <person name="Chew F.T."/>
            <person name="Hui J."/>
            <person name="Leung T.F."/>
            <person name="Tungtrongchitr A."/>
            <person name="Zhong N."/>
            <person name="Liu Z."/>
            <person name="Tsui S."/>
        </authorList>
    </citation>
    <scope>NUCLEOTIDE SEQUENCE</scope>
    <source>
        <strain evidence="2">Derf</strain>
        <tissue evidence="2">Whole organism</tissue>
    </source>
</reference>
<feature type="signal peptide" evidence="1">
    <location>
        <begin position="1"/>
        <end position="18"/>
    </location>
</feature>
<organism evidence="2 3">
    <name type="scientific">Dermatophagoides farinae</name>
    <name type="common">American house dust mite</name>
    <dbReference type="NCBI Taxonomy" id="6954"/>
    <lineage>
        <taxon>Eukaryota</taxon>
        <taxon>Metazoa</taxon>
        <taxon>Ecdysozoa</taxon>
        <taxon>Arthropoda</taxon>
        <taxon>Chelicerata</taxon>
        <taxon>Arachnida</taxon>
        <taxon>Acari</taxon>
        <taxon>Acariformes</taxon>
        <taxon>Sarcoptiformes</taxon>
        <taxon>Astigmata</taxon>
        <taxon>Psoroptidia</taxon>
        <taxon>Analgoidea</taxon>
        <taxon>Pyroglyphidae</taxon>
        <taxon>Dermatophagoidinae</taxon>
        <taxon>Dermatophagoides</taxon>
    </lineage>
</organism>
<gene>
    <name evidence="2" type="ORF">DERF_010884</name>
</gene>
<dbReference type="AlphaFoldDB" id="A0A922HTX0"/>
<dbReference type="Proteomes" id="UP000790347">
    <property type="component" value="Unassembled WGS sequence"/>
</dbReference>
<dbReference type="EMBL" id="ASGP02000005">
    <property type="protein sequence ID" value="KAH9506142.1"/>
    <property type="molecule type" value="Genomic_DNA"/>
</dbReference>
<keyword evidence="1" id="KW-0732">Signal</keyword>
<sequence length="62" mass="7299">MTMIWFVRILFVMVLVHKNRMIVKFIALLSNMMISIDDEWEIPGKVFFSSFSSSNIDDHGFI</sequence>
<comment type="caution">
    <text evidence="2">The sequence shown here is derived from an EMBL/GenBank/DDBJ whole genome shotgun (WGS) entry which is preliminary data.</text>
</comment>
<reference evidence="2" key="1">
    <citation type="submission" date="2013-05" db="EMBL/GenBank/DDBJ databases">
        <authorList>
            <person name="Yim A.K.Y."/>
            <person name="Chan T.F."/>
            <person name="Ji K.M."/>
            <person name="Liu X.Y."/>
            <person name="Zhou J.W."/>
            <person name="Li R.Q."/>
            <person name="Yang K.Y."/>
            <person name="Li J."/>
            <person name="Li M."/>
            <person name="Law P.T.W."/>
            <person name="Wu Y.L."/>
            <person name="Cai Z.L."/>
            <person name="Qin H."/>
            <person name="Bao Y."/>
            <person name="Leung R.K.K."/>
            <person name="Ng P.K.S."/>
            <person name="Zou J."/>
            <person name="Zhong X.J."/>
            <person name="Ran P.X."/>
            <person name="Zhong N.S."/>
            <person name="Liu Z.G."/>
            <person name="Tsui S.K.W."/>
        </authorList>
    </citation>
    <scope>NUCLEOTIDE SEQUENCE</scope>
    <source>
        <strain evidence="2">Derf</strain>
        <tissue evidence="2">Whole organism</tissue>
    </source>
</reference>
<feature type="chain" id="PRO_5037479540" evidence="1">
    <location>
        <begin position="19"/>
        <end position="62"/>
    </location>
</feature>
<evidence type="ECO:0000313" key="3">
    <source>
        <dbReference type="Proteomes" id="UP000790347"/>
    </source>
</evidence>
<evidence type="ECO:0000256" key="1">
    <source>
        <dbReference type="SAM" id="SignalP"/>
    </source>
</evidence>
<protein>
    <submittedName>
        <fullName evidence="2">Uncharacterized protein</fullName>
    </submittedName>
</protein>
<proteinExistence type="predicted"/>
<accession>A0A922HTX0</accession>
<name>A0A922HTX0_DERFA</name>
<keyword evidence="3" id="KW-1185">Reference proteome</keyword>